<sequence>MYIREGIKMDQITKPTPIADGDSGPFWEGCQEEKLVIQKCKECDNHIFYPRYVCPNCMSDDLQWVEACGKGKVYSYTIARRAAHPSFKADVPYVVALIELKEGVRIMSNIINCDVEEVDCDMDVRVVFKDQEGMLIPKFELI</sequence>
<proteinExistence type="predicted"/>
<accession>A0A6G1X1L5</accession>
<dbReference type="PANTHER" id="PTHR34075">
    <property type="entry name" value="BLR3430 PROTEIN"/>
    <property type="match status" value="1"/>
</dbReference>
<dbReference type="InterPro" id="IPR012340">
    <property type="entry name" value="NA-bd_OB-fold"/>
</dbReference>
<evidence type="ECO:0000313" key="4">
    <source>
        <dbReference type="Proteomes" id="UP000480185"/>
    </source>
</evidence>
<dbReference type="SUPFAM" id="SSF50249">
    <property type="entry name" value="Nucleic acid-binding proteins"/>
    <property type="match status" value="1"/>
</dbReference>
<evidence type="ECO:0000259" key="1">
    <source>
        <dbReference type="Pfam" id="PF01796"/>
    </source>
</evidence>
<reference evidence="3 4" key="1">
    <citation type="submission" date="2019-11" db="EMBL/GenBank/DDBJ databases">
        <authorList>
            <person name="Li J."/>
        </authorList>
    </citation>
    <scope>NUCLEOTIDE SEQUENCE [LARGE SCALE GENOMIC DNA]</scope>
    <source>
        <strain evidence="3 4">J4</strain>
    </source>
</reference>
<feature type="domain" description="ChsH2 C-terminal OB-fold" evidence="1">
    <location>
        <begin position="64"/>
        <end position="129"/>
    </location>
</feature>
<organism evidence="3 4">
    <name type="scientific">Salinibacillus xinjiangensis</name>
    <dbReference type="NCBI Taxonomy" id="1229268"/>
    <lineage>
        <taxon>Bacteria</taxon>
        <taxon>Bacillati</taxon>
        <taxon>Bacillota</taxon>
        <taxon>Bacilli</taxon>
        <taxon>Bacillales</taxon>
        <taxon>Bacillaceae</taxon>
        <taxon>Salinibacillus</taxon>
    </lineage>
</organism>
<dbReference type="EMBL" id="WJNH01000001">
    <property type="protein sequence ID" value="MRG84887.1"/>
    <property type="molecule type" value="Genomic_DNA"/>
</dbReference>
<dbReference type="AlphaFoldDB" id="A0A6G1X1L5"/>
<comment type="caution">
    <text evidence="3">The sequence shown here is derived from an EMBL/GenBank/DDBJ whole genome shotgun (WGS) entry which is preliminary data.</text>
</comment>
<name>A0A6G1X1L5_9BACI</name>
<protein>
    <recommendedName>
        <fullName evidence="5">DNA-binding protein</fullName>
    </recommendedName>
</protein>
<gene>
    <name evidence="3" type="ORF">GH754_00940</name>
</gene>
<dbReference type="OrthoDB" id="9785144at2"/>
<feature type="domain" description="ChsH2 rubredoxin-like zinc ribbon" evidence="2">
    <location>
        <begin position="27"/>
        <end position="62"/>
    </location>
</feature>
<dbReference type="Pfam" id="PF12172">
    <property type="entry name" value="zf-ChsH2"/>
    <property type="match status" value="1"/>
</dbReference>
<dbReference type="PANTHER" id="PTHR34075:SF5">
    <property type="entry name" value="BLR3430 PROTEIN"/>
    <property type="match status" value="1"/>
</dbReference>
<dbReference type="InterPro" id="IPR002878">
    <property type="entry name" value="ChsH2_C"/>
</dbReference>
<keyword evidence="4" id="KW-1185">Reference proteome</keyword>
<dbReference type="Pfam" id="PF01796">
    <property type="entry name" value="OB_ChsH2_C"/>
    <property type="match status" value="1"/>
</dbReference>
<dbReference type="InterPro" id="IPR022002">
    <property type="entry name" value="ChsH2_Znr"/>
</dbReference>
<evidence type="ECO:0000259" key="2">
    <source>
        <dbReference type="Pfam" id="PF12172"/>
    </source>
</evidence>
<dbReference type="Proteomes" id="UP000480185">
    <property type="component" value="Unassembled WGS sequence"/>
</dbReference>
<dbReference type="InterPro" id="IPR052513">
    <property type="entry name" value="Thioester_dehydratase-like"/>
</dbReference>
<dbReference type="Gene3D" id="6.10.30.10">
    <property type="match status" value="1"/>
</dbReference>
<evidence type="ECO:0000313" key="3">
    <source>
        <dbReference type="EMBL" id="MRG84887.1"/>
    </source>
</evidence>
<evidence type="ECO:0008006" key="5">
    <source>
        <dbReference type="Google" id="ProtNLM"/>
    </source>
</evidence>